<dbReference type="EMBL" id="JAKMXF010000308">
    <property type="protein sequence ID" value="KAI6651072.1"/>
    <property type="molecule type" value="Genomic_DNA"/>
</dbReference>
<sequence length="113" mass="13041">MTFIGKAILKQSDGISQDHSFSDTTLDNLDMDSDVESSSHSSVLKELQDTLTEGSSSECCDYLLSQPFHRKCYLIRTKRKQGKQYRGFQMVWSDYHERLTFCDTKKVFCFCVS</sequence>
<evidence type="ECO:0000313" key="2">
    <source>
        <dbReference type="Proteomes" id="UP001165289"/>
    </source>
</evidence>
<accession>A0AAV7JQI4</accession>
<organism evidence="1 2">
    <name type="scientific">Oopsacas minuta</name>
    <dbReference type="NCBI Taxonomy" id="111878"/>
    <lineage>
        <taxon>Eukaryota</taxon>
        <taxon>Metazoa</taxon>
        <taxon>Porifera</taxon>
        <taxon>Hexactinellida</taxon>
        <taxon>Hexasterophora</taxon>
        <taxon>Lyssacinosida</taxon>
        <taxon>Leucopsacidae</taxon>
        <taxon>Oopsacas</taxon>
    </lineage>
</organism>
<dbReference type="Proteomes" id="UP001165289">
    <property type="component" value="Unassembled WGS sequence"/>
</dbReference>
<comment type="caution">
    <text evidence="1">The sequence shown here is derived from an EMBL/GenBank/DDBJ whole genome shotgun (WGS) entry which is preliminary data.</text>
</comment>
<dbReference type="AlphaFoldDB" id="A0AAV7JQI4"/>
<gene>
    <name evidence="1" type="ORF">LOD99_5649</name>
</gene>
<protein>
    <submittedName>
        <fullName evidence="1">Uncharacterized protein</fullName>
    </submittedName>
</protein>
<name>A0AAV7JQI4_9METZ</name>
<keyword evidence="2" id="KW-1185">Reference proteome</keyword>
<evidence type="ECO:0000313" key="1">
    <source>
        <dbReference type="EMBL" id="KAI6651072.1"/>
    </source>
</evidence>
<reference evidence="1 2" key="1">
    <citation type="journal article" date="2023" name="BMC Biol.">
        <title>The compact genome of the sponge Oopsacas minuta (Hexactinellida) is lacking key metazoan core genes.</title>
        <authorList>
            <person name="Santini S."/>
            <person name="Schenkelaars Q."/>
            <person name="Jourda C."/>
            <person name="Duchesne M."/>
            <person name="Belahbib H."/>
            <person name="Rocher C."/>
            <person name="Selva M."/>
            <person name="Riesgo A."/>
            <person name="Vervoort M."/>
            <person name="Leys S.P."/>
            <person name="Kodjabachian L."/>
            <person name="Le Bivic A."/>
            <person name="Borchiellini C."/>
            <person name="Claverie J.M."/>
            <person name="Renard E."/>
        </authorList>
    </citation>
    <scope>NUCLEOTIDE SEQUENCE [LARGE SCALE GENOMIC DNA]</scope>
    <source>
        <strain evidence="1">SPO-2</strain>
    </source>
</reference>
<proteinExistence type="predicted"/>